<evidence type="ECO:0000259" key="9">
    <source>
        <dbReference type="PROSITE" id="PS50048"/>
    </source>
</evidence>
<dbReference type="AlphaFoldDB" id="A0A5J5EVG7"/>
<dbReference type="GO" id="GO:0005634">
    <property type="term" value="C:nucleus"/>
    <property type="evidence" value="ECO:0007669"/>
    <property type="project" value="UniProtKB-SubCell"/>
</dbReference>
<evidence type="ECO:0000256" key="3">
    <source>
        <dbReference type="ARBA" id="ARBA00022833"/>
    </source>
</evidence>
<dbReference type="Pfam" id="PF04082">
    <property type="entry name" value="Fungal_trans"/>
    <property type="match status" value="1"/>
</dbReference>
<dbReference type="SMART" id="SM00066">
    <property type="entry name" value="GAL4"/>
    <property type="match status" value="1"/>
</dbReference>
<comment type="caution">
    <text evidence="10">The sequence shown here is derived from an EMBL/GenBank/DDBJ whole genome shotgun (WGS) entry which is preliminary data.</text>
</comment>
<dbReference type="GO" id="GO:0006351">
    <property type="term" value="P:DNA-templated transcription"/>
    <property type="evidence" value="ECO:0007669"/>
    <property type="project" value="InterPro"/>
</dbReference>
<evidence type="ECO:0000256" key="1">
    <source>
        <dbReference type="ARBA" id="ARBA00004123"/>
    </source>
</evidence>
<protein>
    <recommendedName>
        <fullName evidence="9">Zn(2)-C6 fungal-type domain-containing protein</fullName>
    </recommendedName>
</protein>
<reference evidence="10 11" key="1">
    <citation type="submission" date="2019-09" db="EMBL/GenBank/DDBJ databases">
        <title>Draft genome of the ectomycorrhizal ascomycete Sphaerosporella brunnea.</title>
        <authorList>
            <consortium name="DOE Joint Genome Institute"/>
            <person name="Benucci G.M."/>
            <person name="Marozzi G."/>
            <person name="Antonielli L."/>
            <person name="Sanchez S."/>
            <person name="Marco P."/>
            <person name="Wang X."/>
            <person name="Falini L.B."/>
            <person name="Barry K."/>
            <person name="Haridas S."/>
            <person name="Lipzen A."/>
            <person name="Labutti K."/>
            <person name="Grigoriev I.V."/>
            <person name="Murat C."/>
            <person name="Martin F."/>
            <person name="Albertini E."/>
            <person name="Donnini D."/>
            <person name="Bonito G."/>
        </authorList>
    </citation>
    <scope>NUCLEOTIDE SEQUENCE [LARGE SCALE GENOMIC DNA]</scope>
    <source>
        <strain evidence="10 11">Sb_GMNB300</strain>
    </source>
</reference>
<keyword evidence="5" id="KW-0238">DNA-binding</keyword>
<keyword evidence="7" id="KW-0539">Nucleus</keyword>
<dbReference type="InterPro" id="IPR007219">
    <property type="entry name" value="XnlR_reg_dom"/>
</dbReference>
<keyword evidence="2" id="KW-0479">Metal-binding</keyword>
<dbReference type="InParanoid" id="A0A5J5EVG7"/>
<dbReference type="InterPro" id="IPR051615">
    <property type="entry name" value="Transcr_Regulatory_Elem"/>
</dbReference>
<dbReference type="Proteomes" id="UP000326924">
    <property type="component" value="Unassembled WGS sequence"/>
</dbReference>
<dbReference type="InterPro" id="IPR036864">
    <property type="entry name" value="Zn2-C6_fun-type_DNA-bd_sf"/>
</dbReference>
<dbReference type="EMBL" id="VXIS01000099">
    <property type="protein sequence ID" value="KAA8905467.1"/>
    <property type="molecule type" value="Genomic_DNA"/>
</dbReference>
<dbReference type="CDD" id="cd00067">
    <property type="entry name" value="GAL4"/>
    <property type="match status" value="1"/>
</dbReference>
<dbReference type="PROSITE" id="PS00463">
    <property type="entry name" value="ZN2_CY6_FUNGAL_1"/>
    <property type="match status" value="1"/>
</dbReference>
<name>A0A5J5EVG7_9PEZI</name>
<keyword evidence="6" id="KW-0804">Transcription</keyword>
<evidence type="ECO:0000256" key="2">
    <source>
        <dbReference type="ARBA" id="ARBA00022723"/>
    </source>
</evidence>
<dbReference type="GO" id="GO:0000981">
    <property type="term" value="F:DNA-binding transcription factor activity, RNA polymerase II-specific"/>
    <property type="evidence" value="ECO:0007669"/>
    <property type="project" value="InterPro"/>
</dbReference>
<dbReference type="InterPro" id="IPR001138">
    <property type="entry name" value="Zn2Cys6_DnaBD"/>
</dbReference>
<evidence type="ECO:0000256" key="4">
    <source>
        <dbReference type="ARBA" id="ARBA00023015"/>
    </source>
</evidence>
<dbReference type="PROSITE" id="PS50048">
    <property type="entry name" value="ZN2_CY6_FUNGAL_2"/>
    <property type="match status" value="1"/>
</dbReference>
<dbReference type="PANTHER" id="PTHR31313">
    <property type="entry name" value="TY1 ENHANCER ACTIVATOR"/>
    <property type="match status" value="1"/>
</dbReference>
<organism evidence="10 11">
    <name type="scientific">Sphaerosporella brunnea</name>
    <dbReference type="NCBI Taxonomy" id="1250544"/>
    <lineage>
        <taxon>Eukaryota</taxon>
        <taxon>Fungi</taxon>
        <taxon>Dikarya</taxon>
        <taxon>Ascomycota</taxon>
        <taxon>Pezizomycotina</taxon>
        <taxon>Pezizomycetes</taxon>
        <taxon>Pezizales</taxon>
        <taxon>Pyronemataceae</taxon>
        <taxon>Sphaerosporella</taxon>
    </lineage>
</organism>
<evidence type="ECO:0000256" key="7">
    <source>
        <dbReference type="ARBA" id="ARBA00023242"/>
    </source>
</evidence>
<keyword evidence="11" id="KW-1185">Reference proteome</keyword>
<sequence>MQQSMNLSPTDMGGGPREIHKNYVFVDEHNRHKRLKVMRACEGCRRRKIKCDAATTNTWPCSACTRLKLHCVPPMLQYDREYASTQVVLGHEPNVDFSDPNGHGDDELLQQSMMGKAVRPSISYHRENSHYRNIPPQDHHGHPPYSAMTSGDSIEPISAVHFQGPVYHSTEVIRQQEQWQADNDYATALVGSLKIDDDGVAGYISAQGRRLAETPAYEPWGDEVEPNNPSFMPGQHEFAVKIRPEDMPNSDEAAEMFSIFFNHIHPYIPIVNKAAFFRLWDTARDQISPLLLETIFACAGRLTTQPSKGLKWIAMATRHMDCFFDVPRLSTVQALLLLMKARESAPQRGYFFRSWMNMVNIIAMARDLRLDSHYELHKQGIVCGESALECTTRTRVWQACFAYELMICAPQGRSNMQCDPGSVDLSTPLRGTPELDDQEVMVHRNFVHFVRLIHNIRRMSDVHTKLKSTPNWRNDPQFLESGPSLERWFYDLPADLHIQVNTDLSQPGPQPESHLSGNLQVYYHLAKIMLHRPALAFGKTFQLGGEWRRHMSCCTNAAKSICRLEEVIFEQYGMLGLQCMSRGVNFSIYSLLSGAMIHLIAATCPDPEFNHDAKEYFTRTMRLLENCIDNSASSEMKGQIETLREAFSVDVNRPFVLNPSFPFYHGVPTSIDPHVARAYSQADTVASTMAASGQVNYATHPLSPPHSIGDTDSKGDSPAAVQSLVMLAAGQGAQAHAQPVVDHTAWNPSRLFDNWNTAFGVNGSVTAVMPPALQHEESGLVDSLGGAPPTSSSSYVPTTVGISHSFVSPGMWQDSVAAATAFSETGKRMFPFGGGDGWSNPPPTHGMTSTAAAGTAIRVNGSSRGR</sequence>
<comment type="subcellular location">
    <subcellularLocation>
        <location evidence="1">Nucleus</location>
    </subcellularLocation>
</comment>
<dbReference type="GO" id="GO:0003677">
    <property type="term" value="F:DNA binding"/>
    <property type="evidence" value="ECO:0007669"/>
    <property type="project" value="UniProtKB-KW"/>
</dbReference>
<dbReference type="CDD" id="cd12148">
    <property type="entry name" value="fungal_TF_MHR"/>
    <property type="match status" value="1"/>
</dbReference>
<feature type="domain" description="Zn(2)-C6 fungal-type" evidence="9">
    <location>
        <begin position="40"/>
        <end position="72"/>
    </location>
</feature>
<proteinExistence type="predicted"/>
<dbReference type="Gene3D" id="4.10.240.10">
    <property type="entry name" value="Zn(2)-C6 fungal-type DNA-binding domain"/>
    <property type="match status" value="1"/>
</dbReference>
<feature type="region of interest" description="Disordered" evidence="8">
    <location>
        <begin position="845"/>
        <end position="866"/>
    </location>
</feature>
<dbReference type="Pfam" id="PF00172">
    <property type="entry name" value="Zn_clus"/>
    <property type="match status" value="1"/>
</dbReference>
<evidence type="ECO:0000313" key="10">
    <source>
        <dbReference type="EMBL" id="KAA8905467.1"/>
    </source>
</evidence>
<dbReference type="OrthoDB" id="2283631at2759"/>
<evidence type="ECO:0000256" key="5">
    <source>
        <dbReference type="ARBA" id="ARBA00023125"/>
    </source>
</evidence>
<keyword evidence="3" id="KW-0862">Zinc</keyword>
<accession>A0A5J5EVG7</accession>
<dbReference type="SUPFAM" id="SSF57701">
    <property type="entry name" value="Zn2/Cys6 DNA-binding domain"/>
    <property type="match status" value="1"/>
</dbReference>
<keyword evidence="4" id="KW-0805">Transcription regulation</keyword>
<gene>
    <name evidence="10" type="ORF">FN846DRAFT_899031</name>
</gene>
<dbReference type="GO" id="GO:0008270">
    <property type="term" value="F:zinc ion binding"/>
    <property type="evidence" value="ECO:0007669"/>
    <property type="project" value="InterPro"/>
</dbReference>
<evidence type="ECO:0000313" key="11">
    <source>
        <dbReference type="Proteomes" id="UP000326924"/>
    </source>
</evidence>
<evidence type="ECO:0000256" key="6">
    <source>
        <dbReference type="ARBA" id="ARBA00023163"/>
    </source>
</evidence>
<evidence type="ECO:0000256" key="8">
    <source>
        <dbReference type="SAM" id="MobiDB-lite"/>
    </source>
</evidence>
<dbReference type="PANTHER" id="PTHR31313:SF79">
    <property type="entry name" value="C6 FINGER DOMAIN-CONTAINING PROTEIN"/>
    <property type="match status" value="1"/>
</dbReference>